<organism evidence="1 2">
    <name type="scientific">Candidatus Gallipaludibacter merdavium</name>
    <dbReference type="NCBI Taxonomy" id="2840839"/>
    <lineage>
        <taxon>Bacteria</taxon>
        <taxon>Pseudomonadati</taxon>
        <taxon>Bacteroidota</taxon>
        <taxon>Bacteroidia</taxon>
        <taxon>Bacteroidales</taxon>
        <taxon>Candidatus Gallipaludibacter</taxon>
    </lineage>
</organism>
<dbReference type="AlphaFoldDB" id="A0A9D9N4G5"/>
<dbReference type="Proteomes" id="UP000823641">
    <property type="component" value="Unassembled WGS sequence"/>
</dbReference>
<accession>A0A9D9N4G5</accession>
<evidence type="ECO:0000313" key="2">
    <source>
        <dbReference type="Proteomes" id="UP000823641"/>
    </source>
</evidence>
<reference evidence="1" key="2">
    <citation type="journal article" date="2021" name="PeerJ">
        <title>Extensive microbial diversity within the chicken gut microbiome revealed by metagenomics and culture.</title>
        <authorList>
            <person name="Gilroy R."/>
            <person name="Ravi A."/>
            <person name="Getino M."/>
            <person name="Pursley I."/>
            <person name="Horton D.L."/>
            <person name="Alikhan N.F."/>
            <person name="Baker D."/>
            <person name="Gharbi K."/>
            <person name="Hall N."/>
            <person name="Watson M."/>
            <person name="Adriaenssens E.M."/>
            <person name="Foster-Nyarko E."/>
            <person name="Jarju S."/>
            <person name="Secka A."/>
            <person name="Antonio M."/>
            <person name="Oren A."/>
            <person name="Chaudhuri R.R."/>
            <person name="La Ragione R."/>
            <person name="Hildebrand F."/>
            <person name="Pallen M.J."/>
        </authorList>
    </citation>
    <scope>NUCLEOTIDE SEQUENCE</scope>
    <source>
        <strain evidence="1">G3-3990</strain>
    </source>
</reference>
<evidence type="ECO:0000313" key="1">
    <source>
        <dbReference type="EMBL" id="MBO8459845.1"/>
    </source>
</evidence>
<dbReference type="EMBL" id="JADIMG010000058">
    <property type="protein sequence ID" value="MBO8459845.1"/>
    <property type="molecule type" value="Genomic_DNA"/>
</dbReference>
<comment type="caution">
    <text evidence="1">The sequence shown here is derived from an EMBL/GenBank/DDBJ whole genome shotgun (WGS) entry which is preliminary data.</text>
</comment>
<name>A0A9D9N4G5_9BACT</name>
<gene>
    <name evidence="1" type="ORF">IAA73_05870</name>
</gene>
<proteinExistence type="predicted"/>
<sequence length="229" mass="26701">MHSKALTTMDINYRQELQKARQAIEGLERTGQPSTISAYWEVCCGDVLVAEENAQEMNRVWENASLAKELLDIAAYLEGFDHMLDKLNTAISRMIVVLYDHPLLTLRLLEFQLQVLHRIEAQHDHELGETEEVEQKIRLYRHNIDCADKGDFDNIHPIGHLKNDPIEWSAEYESNIDEAHRKIYAQLEDLPRGMGFCFAYWHAKQQVLKEDYDIEWKTPSQMNPGVMFD</sequence>
<reference evidence="1" key="1">
    <citation type="submission" date="2020-10" db="EMBL/GenBank/DDBJ databases">
        <authorList>
            <person name="Gilroy R."/>
        </authorList>
    </citation>
    <scope>NUCLEOTIDE SEQUENCE</scope>
    <source>
        <strain evidence="1">G3-3990</strain>
    </source>
</reference>
<protein>
    <submittedName>
        <fullName evidence="1">Uncharacterized protein</fullName>
    </submittedName>
</protein>